<evidence type="ECO:0000313" key="4">
    <source>
        <dbReference type="RefSeq" id="XP_016941639.3"/>
    </source>
</evidence>
<feature type="region of interest" description="Disordered" evidence="2">
    <location>
        <begin position="439"/>
        <end position="473"/>
    </location>
</feature>
<organism evidence="3 4">
    <name type="scientific">Drosophila suzukii</name>
    <name type="common">Spotted-wing drosophila fruit fly</name>
    <dbReference type="NCBI Taxonomy" id="28584"/>
    <lineage>
        <taxon>Eukaryota</taxon>
        <taxon>Metazoa</taxon>
        <taxon>Ecdysozoa</taxon>
        <taxon>Arthropoda</taxon>
        <taxon>Hexapoda</taxon>
        <taxon>Insecta</taxon>
        <taxon>Pterygota</taxon>
        <taxon>Neoptera</taxon>
        <taxon>Endopterygota</taxon>
        <taxon>Diptera</taxon>
        <taxon>Brachycera</taxon>
        <taxon>Muscomorpha</taxon>
        <taxon>Ephydroidea</taxon>
        <taxon>Drosophilidae</taxon>
        <taxon>Drosophila</taxon>
        <taxon>Sophophora</taxon>
    </lineage>
</organism>
<feature type="compositionally biased region" description="Polar residues" evidence="2">
    <location>
        <begin position="960"/>
        <end position="975"/>
    </location>
</feature>
<dbReference type="RefSeq" id="XP_016941639.3">
    <property type="nucleotide sequence ID" value="XM_017086150.4"/>
</dbReference>
<accession>A0AB39ZRU2</accession>
<feature type="region of interest" description="Disordered" evidence="2">
    <location>
        <begin position="951"/>
        <end position="1053"/>
    </location>
</feature>
<gene>
    <name evidence="4" type="primary">LOC108018561</name>
</gene>
<name>A0AB39ZRU2_DROSZ</name>
<sequence length="1477" mass="161855">MVSLIKNQLLKHLSIYTKNLSSDKINLSTFRGEGELSNLELDERVLTELLELPSWLRLTSAWCNHVSFRISWTKLKSVPITLTLDEVRITIETCNPTTRDAGGGSGAGSPTAAAAALPQVPQGKYSFIHKVVDGITIVVNTVNVNFVSAAFTASVQMSRIRVESKTPKWANADLRLTRLKDAQKGIILIFKELSWQTVRIEASSTQDKSLTPLRLLTNHARCRITIRKRLSDCSLLASRLVLILDDLLWVLTDSQLKAALHFVDSLSGLIKAATHATQKTKAARKMQTLPEYKAQVEQQQNRLSESAHTTNAQRMFNAFDVRETSYHFFSQRIDLHLCDDEGDGRSSYPDLDKGGALQVSVTAFQVDYYPYHLAKSDRSHWAKYKEASVAPALWLKESLNAFREAVLNLSQPNRPATHAPLERSTPASPIMLSASMLGSQHGTGSFSNGSSTPTAAGLAGGSGGGSAGSGTASVNSQLSQAAQQRSTLENLAKLMSSCVILRIEDFTLYRVTTSGKKAMPKEFVSGDKDRYSFPAEMPIIHAEYTYFYYPGDFVFPLPPSKVFVHVNPIQVHFDLSSILWLNSFGLNLHESLLRTSVGSQSTLHAQEQQLPRGSIASNGSNGTQKAAAVNVDQEPNLMYMDVKVEAIMPRVVMEAAVDAPTQKDRPKTMQIQVSRFALTNIREMGSSRADLAQALHSLQEGSLVFGSGFPSVEGDMCIVTDRILSHVAASDVSMISPGTPTTGQQLPRSASTQYLSRYVMWLEPRDVWCIKLDPVWVDFMGARSLGPNKSIPFVDAVPITLWLHSGSAQAQLDVGKSGGKAASMESMGLAPLPTLPPLQPCNPFLSDEDVRLAGVAAGASPPAPAPDRTADIHAIAHISNLVSLQIDHYQLLFLLRLAEELNEMSTFLNLDAERILQKQNEQKSIIFGCVVPQIEVTLVMPSPTPGGNITWPTPPPLDQLKSNTFGSVETPSPVTNDPPFDSGIHISNPNTHGYNVQIQSTPTLASSTPSQGSRPDTGISTQSQSQTQSISSASKSGRSAASRTGGGDAVPSLTKEINSGLLSMKKGFSSFMTSIDSAIKSGTPNDDASDTFSIQSDISSDSENFAVVMGDDKTMDCMDVMFRLNPFTNDNNMKASPVEVASEVYEEQPSSYKTNMSSPSEPSEGSTWRRRDLVSMATFRLTTVELIRQQEGPKSSVRLQVAAVSCDECGAIPWDELQIAHQANKTKFGARCKAWNLAPYNPEAPPCIRLRLEETLDMPKEIEGIIDRKRIQSWITHHAEIRVKDINLDLSMSTVIGLGDLAEDEVISPPMPVTVNLENVRINLLEDRPPVNITSPGPVPINLCIGRMRLERDQSGLLNIQPIDTNMSATQHQALGSALFGAPRERDRELLSMQLVMQQMKLDNDQLRRQLVDSKVNTESYRQKNKQESDVLRSYLKAAQDDISILLEEKKALLDTIRSLQVQLTSSNMSRKSDGNR</sequence>
<dbReference type="PANTHER" id="PTHR22774">
    <property type="entry name" value="CHOREIN N-TERMINAL DOMAIN-CONTAINING PROTEIN"/>
    <property type="match status" value="1"/>
</dbReference>
<feature type="compositionally biased region" description="Low complexity" evidence="2">
    <location>
        <begin position="1019"/>
        <end position="1043"/>
    </location>
</feature>
<keyword evidence="1" id="KW-0175">Coiled coil</keyword>
<feature type="compositionally biased region" description="Polar residues" evidence="2">
    <location>
        <begin position="985"/>
        <end position="1014"/>
    </location>
</feature>
<feature type="coiled-coil region" evidence="1">
    <location>
        <begin position="1397"/>
        <end position="1463"/>
    </location>
</feature>
<feature type="compositionally biased region" description="Gly residues" evidence="2">
    <location>
        <begin position="458"/>
        <end position="468"/>
    </location>
</feature>
<dbReference type="InterPro" id="IPR026728">
    <property type="entry name" value="BLTP3A/B"/>
</dbReference>
<reference evidence="3" key="1">
    <citation type="submission" date="2025-05" db="UniProtKB">
        <authorList>
            <consortium name="RefSeq"/>
        </authorList>
    </citation>
    <scope>NUCLEOTIDE SEQUENCE [LARGE SCALE GENOMIC DNA]</scope>
</reference>
<evidence type="ECO:0000256" key="1">
    <source>
        <dbReference type="SAM" id="Coils"/>
    </source>
</evidence>
<dbReference type="PANTHER" id="PTHR22774:SF11">
    <property type="entry name" value="CHOREIN N-TERMINAL DOMAIN-CONTAINING PROTEIN"/>
    <property type="match status" value="1"/>
</dbReference>
<proteinExistence type="predicted"/>
<evidence type="ECO:0000256" key="2">
    <source>
        <dbReference type="SAM" id="MobiDB-lite"/>
    </source>
</evidence>
<dbReference type="Proteomes" id="UP001652628">
    <property type="component" value="Chromosome 2L"/>
</dbReference>
<reference evidence="4" key="2">
    <citation type="submission" date="2025-08" db="UniProtKB">
        <authorList>
            <consortium name="RefSeq"/>
        </authorList>
    </citation>
    <scope>IDENTIFICATION</scope>
</reference>
<feature type="compositionally biased region" description="Polar residues" evidence="2">
    <location>
        <begin position="439"/>
        <end position="448"/>
    </location>
</feature>
<evidence type="ECO:0000313" key="3">
    <source>
        <dbReference type="Proteomes" id="UP001652628"/>
    </source>
</evidence>
<dbReference type="GeneID" id="108018561"/>
<dbReference type="Pfam" id="PF24917">
    <property type="entry name" value="BLTP3A_B"/>
    <property type="match status" value="3"/>
</dbReference>
<keyword evidence="3" id="KW-1185">Reference proteome</keyword>
<protein>
    <submittedName>
        <fullName evidence="4">Bridge-like lipid transfer protein family member 3B isoform X5</fullName>
    </submittedName>
</protein>